<protein>
    <recommendedName>
        <fullName evidence="9">Endoglucanase</fullName>
        <ecNumber evidence="9">3.2.1.4</ecNumber>
    </recommendedName>
</protein>
<keyword evidence="12" id="KW-1185">Reference proteome</keyword>
<dbReference type="InterPro" id="IPR033126">
    <property type="entry name" value="Glyco_hydro_9_Asp/Glu_AS"/>
</dbReference>
<dbReference type="GeneID" id="100378966"/>
<reference evidence="13" key="1">
    <citation type="submission" date="2025-08" db="UniProtKB">
        <authorList>
            <consortium name="RefSeq"/>
        </authorList>
    </citation>
    <scope>IDENTIFICATION</scope>
    <source>
        <tissue evidence="13">Testes</tissue>
    </source>
</reference>
<dbReference type="Proteomes" id="UP000694865">
    <property type="component" value="Unplaced"/>
</dbReference>
<evidence type="ECO:0000259" key="11">
    <source>
        <dbReference type="Pfam" id="PF00759"/>
    </source>
</evidence>
<dbReference type="InterPro" id="IPR008928">
    <property type="entry name" value="6-hairpin_glycosidase_sf"/>
</dbReference>
<feature type="active site" evidence="8">
    <location>
        <position position="438"/>
    </location>
</feature>
<organism evidence="12 13">
    <name type="scientific">Saccoglossus kowalevskii</name>
    <name type="common">Acorn worm</name>
    <dbReference type="NCBI Taxonomy" id="10224"/>
    <lineage>
        <taxon>Eukaryota</taxon>
        <taxon>Metazoa</taxon>
        <taxon>Hemichordata</taxon>
        <taxon>Enteropneusta</taxon>
        <taxon>Harrimaniidae</taxon>
        <taxon>Saccoglossus</taxon>
    </lineage>
</organism>
<keyword evidence="4 9" id="KW-0136">Cellulose degradation</keyword>
<evidence type="ECO:0000256" key="9">
    <source>
        <dbReference type="RuleBase" id="RU361166"/>
    </source>
</evidence>
<keyword evidence="7 8" id="KW-0624">Polysaccharide degradation</keyword>
<dbReference type="InterPro" id="IPR001701">
    <property type="entry name" value="Glyco_hydro_9"/>
</dbReference>
<comment type="catalytic activity">
    <reaction evidence="1 9">
        <text>Endohydrolysis of (1-&gt;4)-beta-D-glucosidic linkages in cellulose, lichenin and cereal beta-D-glucans.</text>
        <dbReference type="EC" id="3.2.1.4"/>
    </reaction>
</comment>
<comment type="similarity">
    <text evidence="2 8 9">Belongs to the glycosyl hydrolase 9 (cellulase E) family.</text>
</comment>
<accession>A0ABM0MAT3</accession>
<sequence>MEQYPWQFDSPPLPPPPDLEQSPLEEVEDSEEVKRNVQTRQSTYDYAEVLQKSMLFYEAQRSGKLPANHRISWRGDSGLYDKGENDEDLTGGYYDAGDHVKFGLPMAYTITVLTWGLIRYEDAYKAAGELDNMYDAVKWGTDYFIKAHPSPNVFYAQVGSGAIDHKYWVRPEDMTMPRPTTKLDSSNCGSDIAAETAAALAAVSTAFKKRDPAYSAECLKHAEELFTFADECRGLFNGKYYHSDKYGDELAWAAAWLYRATSTNAWKNKAAQLWNKYACNGIPYSFGWSTKNVGVSLLMFELTGEKEYAKRVKPYVNAWLPENGFDTTPKGLAFRSKWGPLRYAAGTAMIALIASELGLRTPKYKEFATQQIHYMLGDGGRSYVVGFGENFPKSPHHRASSCSDTICGNAALNSADPNPNVLVGALVGGPGEYDNYNDNRKDYVKNEVACDYNAAFQTAVAALLHMELTPPTL</sequence>
<proteinExistence type="inferred from homology"/>
<evidence type="ECO:0000256" key="5">
    <source>
        <dbReference type="ARBA" id="ARBA00023277"/>
    </source>
</evidence>
<dbReference type="SUPFAM" id="SSF48208">
    <property type="entry name" value="Six-hairpin glycosidases"/>
    <property type="match status" value="1"/>
</dbReference>
<dbReference type="Pfam" id="PF00759">
    <property type="entry name" value="Glyco_hydro_9"/>
    <property type="match status" value="1"/>
</dbReference>
<dbReference type="Gene3D" id="1.50.10.10">
    <property type="match status" value="1"/>
</dbReference>
<evidence type="ECO:0000256" key="8">
    <source>
        <dbReference type="PROSITE-ProRule" id="PRU10060"/>
    </source>
</evidence>
<evidence type="ECO:0000256" key="6">
    <source>
        <dbReference type="ARBA" id="ARBA00023295"/>
    </source>
</evidence>
<evidence type="ECO:0000313" key="13">
    <source>
        <dbReference type="RefSeq" id="XP_006817124.1"/>
    </source>
</evidence>
<evidence type="ECO:0000256" key="3">
    <source>
        <dbReference type="ARBA" id="ARBA00022801"/>
    </source>
</evidence>
<dbReference type="PANTHER" id="PTHR22298">
    <property type="entry name" value="ENDO-1,4-BETA-GLUCANASE"/>
    <property type="match status" value="1"/>
</dbReference>
<evidence type="ECO:0000256" key="1">
    <source>
        <dbReference type="ARBA" id="ARBA00000966"/>
    </source>
</evidence>
<feature type="domain" description="Glycoside hydrolase family 9" evidence="11">
    <location>
        <begin position="46"/>
        <end position="459"/>
    </location>
</feature>
<keyword evidence="3 8" id="KW-0378">Hydrolase</keyword>
<feature type="region of interest" description="Disordered" evidence="10">
    <location>
        <begin position="1"/>
        <end position="36"/>
    </location>
</feature>
<dbReference type="EC" id="3.2.1.4" evidence="9"/>
<feature type="active site" evidence="8">
    <location>
        <position position="447"/>
    </location>
</feature>
<dbReference type="RefSeq" id="XP_006817124.1">
    <property type="nucleotide sequence ID" value="XM_006817061.1"/>
</dbReference>
<evidence type="ECO:0000256" key="10">
    <source>
        <dbReference type="SAM" id="MobiDB-lite"/>
    </source>
</evidence>
<evidence type="ECO:0000256" key="4">
    <source>
        <dbReference type="ARBA" id="ARBA00023001"/>
    </source>
</evidence>
<name>A0ABM0MAT3_SACKO</name>
<keyword evidence="5 8" id="KW-0119">Carbohydrate metabolism</keyword>
<evidence type="ECO:0000313" key="12">
    <source>
        <dbReference type="Proteomes" id="UP000694865"/>
    </source>
</evidence>
<keyword evidence="6 8" id="KW-0326">Glycosidase</keyword>
<gene>
    <name evidence="13" type="primary">LOC100378966</name>
</gene>
<evidence type="ECO:0000256" key="2">
    <source>
        <dbReference type="ARBA" id="ARBA00007072"/>
    </source>
</evidence>
<dbReference type="PROSITE" id="PS00698">
    <property type="entry name" value="GH9_3"/>
    <property type="match status" value="1"/>
</dbReference>
<dbReference type="InterPro" id="IPR012341">
    <property type="entry name" value="6hp_glycosidase-like_sf"/>
</dbReference>
<evidence type="ECO:0000256" key="7">
    <source>
        <dbReference type="ARBA" id="ARBA00023326"/>
    </source>
</evidence>